<dbReference type="CDD" id="cd02440">
    <property type="entry name" value="AdoMet_MTases"/>
    <property type="match status" value="1"/>
</dbReference>
<keyword evidence="3" id="KW-1185">Reference proteome</keyword>
<dbReference type="GO" id="GO:0003677">
    <property type="term" value="F:DNA binding"/>
    <property type="evidence" value="ECO:0007669"/>
    <property type="project" value="InterPro"/>
</dbReference>
<dbReference type="InterPro" id="IPR003356">
    <property type="entry name" value="DNA_methylase_A-5"/>
</dbReference>
<dbReference type="OrthoDB" id="9814088at2"/>
<organism evidence="2 3">
    <name type="scientific">Nocardioides albidus</name>
    <dbReference type="NCBI Taxonomy" id="1517589"/>
    <lineage>
        <taxon>Bacteria</taxon>
        <taxon>Bacillati</taxon>
        <taxon>Actinomycetota</taxon>
        <taxon>Actinomycetes</taxon>
        <taxon>Propionibacteriales</taxon>
        <taxon>Nocardioidaceae</taxon>
        <taxon>Nocardioides</taxon>
    </lineage>
</organism>
<gene>
    <name evidence="2" type="ORF">FHP29_18115</name>
</gene>
<dbReference type="GO" id="GO:0008170">
    <property type="term" value="F:N-methyltransferase activity"/>
    <property type="evidence" value="ECO:0007669"/>
    <property type="project" value="InterPro"/>
</dbReference>
<dbReference type="Gene3D" id="3.40.50.150">
    <property type="entry name" value="Vaccinia Virus protein VP39"/>
    <property type="match status" value="1"/>
</dbReference>
<dbReference type="AlphaFoldDB" id="A0A5C4VPF1"/>
<dbReference type="RefSeq" id="WP_139624244.1">
    <property type="nucleotide sequence ID" value="NZ_VDMP01000026.1"/>
</dbReference>
<feature type="domain" description="DNA methylase adenine-specific" evidence="1">
    <location>
        <begin position="208"/>
        <end position="391"/>
    </location>
</feature>
<reference evidence="2 3" key="1">
    <citation type="journal article" date="2016" name="Int. J. Syst. Evol. Microbiol.">
        <title>Nocardioides albidus sp. nov., an actinobacterium isolated from garden soil.</title>
        <authorList>
            <person name="Singh H."/>
            <person name="Du J."/>
            <person name="Trinh H."/>
            <person name="Won K."/>
            <person name="Yang J.E."/>
            <person name="Yin C."/>
            <person name="Kook M."/>
            <person name="Yi T.H."/>
        </authorList>
    </citation>
    <scope>NUCLEOTIDE SEQUENCE [LARGE SCALE GENOMIC DNA]</scope>
    <source>
        <strain evidence="2 3">CCTCC AB 2015297</strain>
    </source>
</reference>
<name>A0A5C4VPF1_9ACTN</name>
<dbReference type="InterPro" id="IPR029063">
    <property type="entry name" value="SAM-dependent_MTases_sf"/>
</dbReference>
<dbReference type="Proteomes" id="UP000313231">
    <property type="component" value="Unassembled WGS sequence"/>
</dbReference>
<dbReference type="PANTHER" id="PTHR42998:SF1">
    <property type="entry name" value="TYPE I RESTRICTION ENZYME HINDI METHYLASE SUBUNIT"/>
    <property type="match status" value="1"/>
</dbReference>
<dbReference type="SUPFAM" id="SSF53335">
    <property type="entry name" value="S-adenosyl-L-methionine-dependent methyltransferases"/>
    <property type="match status" value="1"/>
</dbReference>
<dbReference type="EMBL" id="VDMP01000026">
    <property type="protein sequence ID" value="TNM37698.1"/>
    <property type="molecule type" value="Genomic_DNA"/>
</dbReference>
<sequence length="428" mass="45766">MANEASGNAEIRAALRAAGYELIQFEPGLEGSSKYRPDVLAFASNGQGDLVPWLVVEVKKGPMKTPELALPALTQGRELLGTVEHYAVINGQWYRADRSMRSFEPVPGPLPPANGANGFLADPALATSLLIDKLWFEADKARMSGARVDYAFPSVDVIAETALPGIETASGGFVPVRPDVLWQARRRALSAFAGRSRHGSQQASDPVIAEAVAQLLGSKVGGTVLDPFCGTGSFLWAVMDRAAQMEGPAEFIGRDIDANLAALASEIGRTAPMLTFVEPGDAFRTDLPEADAIVTAPPFGGRVQDRWSLLNGVSTSELEIAAIDLCLRRLRPGGRAVFHLPSGFTFRHSSESYRQFLASEFRVAALIGLPAGTSPGTNIRTVLLVIDRDEPGETFVAQLGEDWRTQLTGEGTAMRAALGHIDSLPESE</sequence>
<dbReference type="InterPro" id="IPR052916">
    <property type="entry name" value="Type-I_RE_MTase_Subunit"/>
</dbReference>
<dbReference type="PRINTS" id="PR00507">
    <property type="entry name" value="N12N6MTFRASE"/>
</dbReference>
<evidence type="ECO:0000313" key="3">
    <source>
        <dbReference type="Proteomes" id="UP000313231"/>
    </source>
</evidence>
<evidence type="ECO:0000259" key="1">
    <source>
        <dbReference type="Pfam" id="PF02384"/>
    </source>
</evidence>
<dbReference type="Pfam" id="PF02384">
    <property type="entry name" value="N6_Mtase"/>
    <property type="match status" value="1"/>
</dbReference>
<comment type="caution">
    <text evidence="2">The sequence shown here is derived from an EMBL/GenBank/DDBJ whole genome shotgun (WGS) entry which is preliminary data.</text>
</comment>
<proteinExistence type="predicted"/>
<dbReference type="PANTHER" id="PTHR42998">
    <property type="entry name" value="TYPE I RESTRICTION ENZYME HINDVIIP M PROTEIN-RELATED"/>
    <property type="match status" value="1"/>
</dbReference>
<accession>A0A5C4VPF1</accession>
<protein>
    <recommendedName>
        <fullName evidence="1">DNA methylase adenine-specific domain-containing protein</fullName>
    </recommendedName>
</protein>
<evidence type="ECO:0000313" key="2">
    <source>
        <dbReference type="EMBL" id="TNM37698.1"/>
    </source>
</evidence>